<dbReference type="RefSeq" id="XP_001272254.1">
    <property type="nucleotide sequence ID" value="XM_001272253.1"/>
</dbReference>
<evidence type="ECO:0000313" key="3">
    <source>
        <dbReference type="Proteomes" id="UP000006701"/>
    </source>
</evidence>
<proteinExistence type="predicted"/>
<dbReference type="GeneID" id="4703991"/>
<dbReference type="VEuPathDB" id="FungiDB:ACLA_053020"/>
<dbReference type="Pfam" id="PF20236">
    <property type="entry name" value="DUF6593"/>
    <property type="match status" value="1"/>
</dbReference>
<dbReference type="Proteomes" id="UP000006701">
    <property type="component" value="Unassembled WGS sequence"/>
</dbReference>
<dbReference type="EMBL" id="DS027054">
    <property type="protein sequence ID" value="EAW10828.1"/>
    <property type="molecule type" value="Genomic_DNA"/>
</dbReference>
<dbReference type="AlphaFoldDB" id="A1CIX3"/>
<protein>
    <recommendedName>
        <fullName evidence="1">DUF6593 domain-containing protein</fullName>
    </recommendedName>
</protein>
<organism evidence="2 3">
    <name type="scientific">Aspergillus clavatus (strain ATCC 1007 / CBS 513.65 / DSM 816 / NCTC 3887 / NRRL 1 / QM 1276 / 107)</name>
    <dbReference type="NCBI Taxonomy" id="344612"/>
    <lineage>
        <taxon>Eukaryota</taxon>
        <taxon>Fungi</taxon>
        <taxon>Dikarya</taxon>
        <taxon>Ascomycota</taxon>
        <taxon>Pezizomycotina</taxon>
        <taxon>Eurotiomycetes</taxon>
        <taxon>Eurotiomycetidae</taxon>
        <taxon>Eurotiales</taxon>
        <taxon>Aspergillaceae</taxon>
        <taxon>Aspergillus</taxon>
        <taxon>Aspergillus subgen. Fumigati</taxon>
    </lineage>
</organism>
<dbReference type="InterPro" id="IPR046528">
    <property type="entry name" value="DUF6593"/>
</dbReference>
<feature type="domain" description="DUF6593" evidence="1">
    <location>
        <begin position="50"/>
        <end position="172"/>
    </location>
</feature>
<dbReference type="HOGENOM" id="CLU_1395995_0_0_1"/>
<evidence type="ECO:0000313" key="2">
    <source>
        <dbReference type="EMBL" id="EAW10828.1"/>
    </source>
</evidence>
<accession>A1CIX3</accession>
<reference evidence="2 3" key="1">
    <citation type="journal article" date="2008" name="PLoS Genet.">
        <title>Genomic islands in the pathogenic filamentous fungus Aspergillus fumigatus.</title>
        <authorList>
            <person name="Fedorova N.D."/>
            <person name="Khaldi N."/>
            <person name="Joardar V.S."/>
            <person name="Maiti R."/>
            <person name="Amedeo P."/>
            <person name="Anderson M.J."/>
            <person name="Crabtree J."/>
            <person name="Silva J.C."/>
            <person name="Badger J.H."/>
            <person name="Albarraq A."/>
            <person name="Angiuoli S."/>
            <person name="Bussey H."/>
            <person name="Bowyer P."/>
            <person name="Cotty P.J."/>
            <person name="Dyer P.S."/>
            <person name="Egan A."/>
            <person name="Galens K."/>
            <person name="Fraser-Liggett C.M."/>
            <person name="Haas B.J."/>
            <person name="Inman J.M."/>
            <person name="Kent R."/>
            <person name="Lemieux S."/>
            <person name="Malavazi I."/>
            <person name="Orvis J."/>
            <person name="Roemer T."/>
            <person name="Ronning C.M."/>
            <person name="Sundaram J.P."/>
            <person name="Sutton G."/>
            <person name="Turner G."/>
            <person name="Venter J.C."/>
            <person name="White O.R."/>
            <person name="Whitty B.R."/>
            <person name="Youngman P."/>
            <person name="Wolfe K.H."/>
            <person name="Goldman G.H."/>
            <person name="Wortman J.R."/>
            <person name="Jiang B."/>
            <person name="Denning D.W."/>
            <person name="Nierman W.C."/>
        </authorList>
    </citation>
    <scope>NUCLEOTIDE SEQUENCE [LARGE SCALE GENOMIC DNA]</scope>
    <source>
        <strain evidence="3">ATCC 1007 / CBS 513.65 / DSM 816 / NCTC 3887 / NRRL 1</strain>
    </source>
</reference>
<dbReference type="OrthoDB" id="4725912at2759"/>
<gene>
    <name evidence="2" type="ORF">ACLA_053020</name>
</gene>
<evidence type="ECO:0000259" key="1">
    <source>
        <dbReference type="Pfam" id="PF20236"/>
    </source>
</evidence>
<dbReference type="KEGG" id="act:ACLA_053020"/>
<name>A1CIX3_ASPCL</name>
<sequence length="195" mass="22213">MDKLFSSSKTTSPVYTFTIDNKGQTVNCRDVNQTILSIFSFHIQKSKPHLIISRVPPPGWNATPFVIATCTLHRSPSSKIDVSIRGREFQLKRDLLKGDNHHFDYPPLGHFKWKPDAWGGSKLELYDSSRQLLAKYKEKTSLLKSSQQLEVFVRGDEMLLDMILVTALVMRHYMQVENKQIDTVMDVLGNLSGST</sequence>
<dbReference type="OMA" id="KWKPDAW"/>
<dbReference type="eggNOG" id="ENOG502SSJC">
    <property type="taxonomic scope" value="Eukaryota"/>
</dbReference>
<keyword evidence="3" id="KW-1185">Reference proteome</keyword>